<keyword evidence="6" id="KW-0255">Endonuclease</keyword>
<sequence length="299" mass="34426">MKSRSSSEPRKPTTNNDQGGKKRKTYNPLRPCYYCSELGHWTPTCPVKIKANESRLKFKQQANVASFDTSPQSSLSRLFCTLVRLTQYFKKNSQWFLPFSSPLNISAITPIPYNSLVSHDQRREKADRVDLNLLWHRQMGHLSIRNFNRIMKFNTVIGIKPLTLQKIGVCHLCSIAKSKNINIKNPPWQMIKKAGDVIVADLMGPLPLSMNNMKYILMIQDAFSRVVVAIPLMDKSEAKTKLQNWIIQFTNVTDNKIKVVRTDNRSKLKNNNLGEFLKNRGIIHEFAMPYKHHQNGNIE</sequence>
<evidence type="ECO:0000256" key="8">
    <source>
        <dbReference type="ARBA" id="ARBA00022842"/>
    </source>
</evidence>
<gene>
    <name evidence="20" type="ORF">O181_066127</name>
</gene>
<keyword evidence="5" id="KW-0479">Metal-binding</keyword>
<evidence type="ECO:0000256" key="5">
    <source>
        <dbReference type="ARBA" id="ARBA00022723"/>
    </source>
</evidence>
<dbReference type="GO" id="GO:0003887">
    <property type="term" value="F:DNA-directed DNA polymerase activity"/>
    <property type="evidence" value="ECO:0007669"/>
    <property type="project" value="UniProtKB-KW"/>
</dbReference>
<evidence type="ECO:0000256" key="6">
    <source>
        <dbReference type="ARBA" id="ARBA00022759"/>
    </source>
</evidence>
<feature type="region of interest" description="Disordered" evidence="17">
    <location>
        <begin position="1"/>
        <end position="24"/>
    </location>
</feature>
<dbReference type="SUPFAM" id="SSF53098">
    <property type="entry name" value="Ribonuclease H-like"/>
    <property type="match status" value="1"/>
</dbReference>
<proteinExistence type="predicted"/>
<keyword evidence="16" id="KW-0862">Zinc</keyword>
<dbReference type="AlphaFoldDB" id="A0A9Q3EYL1"/>
<dbReference type="GO" id="GO:0003964">
    <property type="term" value="F:RNA-directed DNA polymerase activity"/>
    <property type="evidence" value="ECO:0007669"/>
    <property type="project" value="UniProtKB-KW"/>
</dbReference>
<accession>A0A9Q3EYL1</accession>
<dbReference type="Pfam" id="PF00665">
    <property type="entry name" value="rve"/>
    <property type="match status" value="1"/>
</dbReference>
<evidence type="ECO:0000313" key="20">
    <source>
        <dbReference type="EMBL" id="MBW0526412.1"/>
    </source>
</evidence>
<dbReference type="GO" id="GO:0032196">
    <property type="term" value="P:transposition"/>
    <property type="evidence" value="ECO:0007669"/>
    <property type="project" value="UniProtKB-KW"/>
</dbReference>
<comment type="catalytic activity">
    <reaction evidence="14">
        <text>DNA(n) + a 2'-deoxyribonucleoside 5'-triphosphate = DNA(n+1) + diphosphate</text>
        <dbReference type="Rhea" id="RHEA:22508"/>
        <dbReference type="Rhea" id="RHEA-COMP:17339"/>
        <dbReference type="Rhea" id="RHEA-COMP:17340"/>
        <dbReference type="ChEBI" id="CHEBI:33019"/>
        <dbReference type="ChEBI" id="CHEBI:61560"/>
        <dbReference type="ChEBI" id="CHEBI:173112"/>
        <dbReference type="EC" id="2.7.7.49"/>
    </reaction>
</comment>
<evidence type="ECO:0000259" key="18">
    <source>
        <dbReference type="PROSITE" id="PS50158"/>
    </source>
</evidence>
<comment type="catalytic activity">
    <reaction evidence="15">
        <text>DNA(n) + a 2'-deoxyribonucleoside 5'-triphosphate = DNA(n+1) + diphosphate</text>
        <dbReference type="Rhea" id="RHEA:22508"/>
        <dbReference type="Rhea" id="RHEA-COMP:17339"/>
        <dbReference type="Rhea" id="RHEA-COMP:17340"/>
        <dbReference type="ChEBI" id="CHEBI:33019"/>
        <dbReference type="ChEBI" id="CHEBI:61560"/>
        <dbReference type="ChEBI" id="CHEBI:173112"/>
        <dbReference type="EC" id="2.7.7.7"/>
    </reaction>
</comment>
<evidence type="ECO:0000259" key="19">
    <source>
        <dbReference type="PROSITE" id="PS50994"/>
    </source>
</evidence>
<dbReference type="GO" id="GO:0004519">
    <property type="term" value="F:endonuclease activity"/>
    <property type="evidence" value="ECO:0007669"/>
    <property type="project" value="UniProtKB-KW"/>
</dbReference>
<evidence type="ECO:0000256" key="10">
    <source>
        <dbReference type="ARBA" id="ARBA00022908"/>
    </source>
</evidence>
<evidence type="ECO:0000256" key="3">
    <source>
        <dbReference type="ARBA" id="ARBA00022695"/>
    </source>
</evidence>
<dbReference type="SUPFAM" id="SSF57756">
    <property type="entry name" value="Retrovirus zinc finger-like domains"/>
    <property type="match status" value="1"/>
</dbReference>
<evidence type="ECO:0000256" key="14">
    <source>
        <dbReference type="ARBA" id="ARBA00048173"/>
    </source>
</evidence>
<keyword evidence="3" id="KW-0548">Nucleotidyltransferase</keyword>
<evidence type="ECO:0000256" key="1">
    <source>
        <dbReference type="ARBA" id="ARBA00022578"/>
    </source>
</evidence>
<feature type="compositionally biased region" description="Basic and acidic residues" evidence="17">
    <location>
        <begin position="1"/>
        <end position="11"/>
    </location>
</feature>
<keyword evidence="11" id="KW-0695">RNA-directed DNA polymerase</keyword>
<evidence type="ECO:0000256" key="17">
    <source>
        <dbReference type="SAM" id="MobiDB-lite"/>
    </source>
</evidence>
<dbReference type="PANTHER" id="PTHR42648">
    <property type="entry name" value="TRANSPOSASE, PUTATIVE-RELATED"/>
    <property type="match status" value="1"/>
</dbReference>
<keyword evidence="13" id="KW-0233">DNA recombination</keyword>
<dbReference type="InterPro" id="IPR036397">
    <property type="entry name" value="RNaseH_sf"/>
</dbReference>
<feature type="domain" description="CCHC-type" evidence="18">
    <location>
        <begin position="32"/>
        <end position="46"/>
    </location>
</feature>
<dbReference type="InterPro" id="IPR012337">
    <property type="entry name" value="RNaseH-like_sf"/>
</dbReference>
<dbReference type="GO" id="GO:0006310">
    <property type="term" value="P:DNA recombination"/>
    <property type="evidence" value="ECO:0007669"/>
    <property type="project" value="UniProtKB-KW"/>
</dbReference>
<dbReference type="GO" id="GO:0016787">
    <property type="term" value="F:hydrolase activity"/>
    <property type="evidence" value="ECO:0007669"/>
    <property type="project" value="UniProtKB-KW"/>
</dbReference>
<protein>
    <recommendedName>
        <fullName evidence="22">Integrase catalytic domain-containing protein</fullName>
    </recommendedName>
</protein>
<evidence type="ECO:0000256" key="16">
    <source>
        <dbReference type="PROSITE-ProRule" id="PRU00047"/>
    </source>
</evidence>
<dbReference type="InterPro" id="IPR001584">
    <property type="entry name" value="Integrase_cat-core"/>
</dbReference>
<evidence type="ECO:0000256" key="15">
    <source>
        <dbReference type="ARBA" id="ARBA00049244"/>
    </source>
</evidence>
<dbReference type="PROSITE" id="PS50158">
    <property type="entry name" value="ZF_CCHC"/>
    <property type="match status" value="1"/>
</dbReference>
<keyword evidence="1" id="KW-0815">Transposition</keyword>
<keyword evidence="2" id="KW-0507">mRNA processing</keyword>
<keyword evidence="21" id="KW-1185">Reference proteome</keyword>
<evidence type="ECO:0000256" key="11">
    <source>
        <dbReference type="ARBA" id="ARBA00022918"/>
    </source>
</evidence>
<feature type="domain" description="Integrase catalytic" evidence="19">
    <location>
        <begin position="183"/>
        <end position="299"/>
    </location>
</feature>
<evidence type="ECO:0008006" key="22">
    <source>
        <dbReference type="Google" id="ProtNLM"/>
    </source>
</evidence>
<dbReference type="EMBL" id="AVOT02032642">
    <property type="protein sequence ID" value="MBW0526412.1"/>
    <property type="molecule type" value="Genomic_DNA"/>
</dbReference>
<dbReference type="GO" id="GO:0005634">
    <property type="term" value="C:nucleus"/>
    <property type="evidence" value="ECO:0007669"/>
    <property type="project" value="UniProtKB-ARBA"/>
</dbReference>
<dbReference type="GO" id="GO:0003723">
    <property type="term" value="F:RNA binding"/>
    <property type="evidence" value="ECO:0007669"/>
    <property type="project" value="UniProtKB-KW"/>
</dbReference>
<name>A0A9Q3EYL1_9BASI</name>
<keyword evidence="16" id="KW-0863">Zinc-finger</keyword>
<evidence type="ECO:0000256" key="2">
    <source>
        <dbReference type="ARBA" id="ARBA00022664"/>
    </source>
</evidence>
<dbReference type="GO" id="GO:0008270">
    <property type="term" value="F:zinc ion binding"/>
    <property type="evidence" value="ECO:0007669"/>
    <property type="project" value="UniProtKB-KW"/>
</dbReference>
<comment type="caution">
    <text evidence="20">The sequence shown here is derived from an EMBL/GenBank/DDBJ whole genome shotgun (WGS) entry which is preliminary data.</text>
</comment>
<dbReference type="InterPro" id="IPR039537">
    <property type="entry name" value="Retrotran_Ty1/copia-like"/>
</dbReference>
<evidence type="ECO:0000313" key="21">
    <source>
        <dbReference type="Proteomes" id="UP000765509"/>
    </source>
</evidence>
<dbReference type="PROSITE" id="PS50994">
    <property type="entry name" value="INTEGRASE"/>
    <property type="match status" value="1"/>
</dbReference>
<keyword evidence="10" id="KW-0229">DNA integration</keyword>
<dbReference type="Gene3D" id="4.10.60.10">
    <property type="entry name" value="Zinc finger, CCHC-type"/>
    <property type="match status" value="1"/>
</dbReference>
<dbReference type="Gene3D" id="3.30.420.10">
    <property type="entry name" value="Ribonuclease H-like superfamily/Ribonuclease H"/>
    <property type="match status" value="1"/>
</dbReference>
<dbReference type="InterPro" id="IPR001878">
    <property type="entry name" value="Znf_CCHC"/>
</dbReference>
<evidence type="ECO:0000256" key="9">
    <source>
        <dbReference type="ARBA" id="ARBA00022884"/>
    </source>
</evidence>
<keyword evidence="9" id="KW-0694">RNA-binding</keyword>
<organism evidence="20 21">
    <name type="scientific">Austropuccinia psidii MF-1</name>
    <dbReference type="NCBI Taxonomy" id="1389203"/>
    <lineage>
        <taxon>Eukaryota</taxon>
        <taxon>Fungi</taxon>
        <taxon>Dikarya</taxon>
        <taxon>Basidiomycota</taxon>
        <taxon>Pucciniomycotina</taxon>
        <taxon>Pucciniomycetes</taxon>
        <taxon>Pucciniales</taxon>
        <taxon>Sphaerophragmiaceae</taxon>
        <taxon>Austropuccinia</taxon>
    </lineage>
</organism>
<keyword evidence="4" id="KW-0540">Nuclease</keyword>
<keyword evidence="8" id="KW-0460">Magnesium</keyword>
<keyword evidence="12" id="KW-0239">DNA-directed DNA polymerase</keyword>
<dbReference type="GO" id="GO:0006397">
    <property type="term" value="P:mRNA processing"/>
    <property type="evidence" value="ECO:0007669"/>
    <property type="project" value="UniProtKB-KW"/>
</dbReference>
<evidence type="ECO:0000256" key="4">
    <source>
        <dbReference type="ARBA" id="ARBA00022722"/>
    </source>
</evidence>
<dbReference type="Proteomes" id="UP000765509">
    <property type="component" value="Unassembled WGS sequence"/>
</dbReference>
<dbReference type="InterPro" id="IPR036875">
    <property type="entry name" value="Znf_CCHC_sf"/>
</dbReference>
<evidence type="ECO:0000256" key="7">
    <source>
        <dbReference type="ARBA" id="ARBA00022801"/>
    </source>
</evidence>
<dbReference type="GO" id="GO:0015074">
    <property type="term" value="P:DNA integration"/>
    <property type="evidence" value="ECO:0007669"/>
    <property type="project" value="UniProtKB-KW"/>
</dbReference>
<reference evidence="20" key="1">
    <citation type="submission" date="2021-03" db="EMBL/GenBank/DDBJ databases">
        <title>Draft genome sequence of rust myrtle Austropuccinia psidii MF-1, a brazilian biotype.</title>
        <authorList>
            <person name="Quecine M.C."/>
            <person name="Pachon D.M.R."/>
            <person name="Bonatelli M.L."/>
            <person name="Correr F.H."/>
            <person name="Franceschini L.M."/>
            <person name="Leite T.F."/>
            <person name="Margarido G.R.A."/>
            <person name="Almeida C.A."/>
            <person name="Ferrarezi J.A."/>
            <person name="Labate C.A."/>
        </authorList>
    </citation>
    <scope>NUCLEOTIDE SEQUENCE</scope>
    <source>
        <strain evidence="20">MF-1</strain>
    </source>
</reference>
<keyword evidence="12" id="KW-0808">Transferase</keyword>
<keyword evidence="7" id="KW-0378">Hydrolase</keyword>
<evidence type="ECO:0000256" key="12">
    <source>
        <dbReference type="ARBA" id="ARBA00022932"/>
    </source>
</evidence>
<evidence type="ECO:0000256" key="13">
    <source>
        <dbReference type="ARBA" id="ARBA00023172"/>
    </source>
</evidence>
<dbReference type="PANTHER" id="PTHR42648:SF11">
    <property type="entry name" value="TRANSPOSON TY4-P GAG-POL POLYPROTEIN"/>
    <property type="match status" value="1"/>
</dbReference>